<sequence length="406" mass="45646">MDQAKPGHTVRFQGLTETPHLNGTTGTLEFHHADMERWSVRCHIDEQVVNAKVENLTLVSSNAISKRESTASSGSNASDSSKWKTQETPQDCGFIPTLAVTLWLGWNGIILLILLYGVFIAARWERMVIIGLCVASLILPAEFPGRIGFLLGNWMMKGAEKYFGLKTVIEDEGNLLSHARRNKACIFAFNPHDMLPYAVFAFSPALRRLPGKLGEDGCCLMTSAIFNVPFLRQVYSWVKSLPVDKRTFMGRLKRGESFAFVPGGVQEVILLDPKKPDDVVLFLRNRKGFIKLALSTGSPIVPVFGFNLDGSYGYWFPRHPFIEKLSRTIGFLPLVFWGRWFVPFGIPKPKRIHVVIGPAIDVPNMGDVLDQEVVDKYHSIFLKELEALFERHKHDAGYGERTLKIV</sequence>
<dbReference type="AlphaFoldDB" id="A0ABD3PXN7"/>
<keyword evidence="14" id="KW-1185">Reference proteome</keyword>
<evidence type="ECO:0000256" key="5">
    <source>
        <dbReference type="ARBA" id="ARBA00022692"/>
    </source>
</evidence>
<evidence type="ECO:0000256" key="7">
    <source>
        <dbReference type="ARBA" id="ARBA00022989"/>
    </source>
</evidence>
<evidence type="ECO:0000256" key="6">
    <source>
        <dbReference type="ARBA" id="ARBA00022824"/>
    </source>
</evidence>
<keyword evidence="9 11" id="KW-0472">Membrane</keyword>
<dbReference type="PANTHER" id="PTHR12317">
    <property type="entry name" value="DIACYLGLYCEROL O-ACYLTRANSFERASE"/>
    <property type="match status" value="1"/>
</dbReference>
<evidence type="ECO:0000256" key="2">
    <source>
        <dbReference type="ARBA" id="ARBA00005420"/>
    </source>
</evidence>
<comment type="similarity">
    <text evidence="2 11">Belongs to the diacylglycerol acyltransferase family.</text>
</comment>
<keyword evidence="7 11" id="KW-1133">Transmembrane helix</keyword>
<dbReference type="GO" id="GO:0005789">
    <property type="term" value="C:endoplasmic reticulum membrane"/>
    <property type="evidence" value="ECO:0007669"/>
    <property type="project" value="UniProtKB-SubCell"/>
</dbReference>
<accession>A0ABD3PXN7</accession>
<dbReference type="GO" id="GO:0006629">
    <property type="term" value="P:lipid metabolic process"/>
    <property type="evidence" value="ECO:0007669"/>
    <property type="project" value="UniProtKB-KW"/>
</dbReference>
<feature type="transmembrane region" description="Helical" evidence="11">
    <location>
        <begin position="128"/>
        <end position="151"/>
    </location>
</feature>
<feature type="transmembrane region" description="Helical" evidence="11">
    <location>
        <begin position="94"/>
        <end position="122"/>
    </location>
</feature>
<keyword evidence="6 11" id="KW-0256">Endoplasmic reticulum</keyword>
<gene>
    <name evidence="13" type="ORF">HJC23_002592</name>
</gene>
<feature type="region of interest" description="Disordered" evidence="12">
    <location>
        <begin position="1"/>
        <end position="20"/>
    </location>
</feature>
<keyword evidence="8" id="KW-0443">Lipid metabolism</keyword>
<keyword evidence="5 11" id="KW-0812">Transmembrane</keyword>
<comment type="caution">
    <text evidence="13">The sequence shown here is derived from an EMBL/GenBank/DDBJ whole genome shotgun (WGS) entry which is preliminary data.</text>
</comment>
<dbReference type="EC" id="2.3.1.-" evidence="11"/>
<comment type="subcellular location">
    <subcellularLocation>
        <location evidence="1 11">Endoplasmic reticulum membrane</location>
        <topology evidence="1 11">Multi-pass membrane protein</topology>
    </subcellularLocation>
</comment>
<feature type="compositionally biased region" description="Low complexity" evidence="12">
    <location>
        <begin position="70"/>
        <end position="80"/>
    </location>
</feature>
<dbReference type="PANTHER" id="PTHR12317:SF63">
    <property type="entry name" value="DIACYLGLYCEROL O-ACYLTRANSFERASE 2"/>
    <property type="match status" value="1"/>
</dbReference>
<evidence type="ECO:0000313" key="14">
    <source>
        <dbReference type="Proteomes" id="UP001516023"/>
    </source>
</evidence>
<dbReference type="Proteomes" id="UP001516023">
    <property type="component" value="Unassembled WGS sequence"/>
</dbReference>
<dbReference type="EMBL" id="JABMIG020000098">
    <property type="protein sequence ID" value="KAL3792785.1"/>
    <property type="molecule type" value="Genomic_DNA"/>
</dbReference>
<protein>
    <recommendedName>
        <fullName evidence="11">Acyltransferase</fullName>
        <ecNumber evidence="11">2.3.1.-</ecNumber>
    </recommendedName>
</protein>
<proteinExistence type="inferred from homology"/>
<evidence type="ECO:0000256" key="9">
    <source>
        <dbReference type="ARBA" id="ARBA00023136"/>
    </source>
</evidence>
<evidence type="ECO:0000256" key="12">
    <source>
        <dbReference type="SAM" id="MobiDB-lite"/>
    </source>
</evidence>
<reference evidence="13 14" key="1">
    <citation type="journal article" date="2020" name="G3 (Bethesda)">
        <title>Improved Reference Genome for Cyclotella cryptica CCMP332, a Model for Cell Wall Morphogenesis, Salinity Adaptation, and Lipid Production in Diatoms (Bacillariophyta).</title>
        <authorList>
            <person name="Roberts W.R."/>
            <person name="Downey K.M."/>
            <person name="Ruck E.C."/>
            <person name="Traller J.C."/>
            <person name="Alverson A.J."/>
        </authorList>
    </citation>
    <scope>NUCLEOTIDE SEQUENCE [LARGE SCALE GENOMIC DNA]</scope>
    <source>
        <strain evidence="13 14">CCMP332</strain>
    </source>
</reference>
<evidence type="ECO:0000256" key="10">
    <source>
        <dbReference type="ARBA" id="ARBA00023315"/>
    </source>
</evidence>
<dbReference type="GO" id="GO:0016746">
    <property type="term" value="F:acyltransferase activity"/>
    <property type="evidence" value="ECO:0007669"/>
    <property type="project" value="UniProtKB-KW"/>
</dbReference>
<name>A0ABD3PXN7_9STRA</name>
<dbReference type="InterPro" id="IPR007130">
    <property type="entry name" value="DAGAT"/>
</dbReference>
<evidence type="ECO:0000256" key="11">
    <source>
        <dbReference type="RuleBase" id="RU367023"/>
    </source>
</evidence>
<organism evidence="13 14">
    <name type="scientific">Cyclotella cryptica</name>
    <dbReference type="NCBI Taxonomy" id="29204"/>
    <lineage>
        <taxon>Eukaryota</taxon>
        <taxon>Sar</taxon>
        <taxon>Stramenopiles</taxon>
        <taxon>Ochrophyta</taxon>
        <taxon>Bacillariophyta</taxon>
        <taxon>Coscinodiscophyceae</taxon>
        <taxon>Thalassiosirophycidae</taxon>
        <taxon>Stephanodiscales</taxon>
        <taxon>Stephanodiscaceae</taxon>
        <taxon>Cyclotella</taxon>
    </lineage>
</organism>
<evidence type="ECO:0000256" key="4">
    <source>
        <dbReference type="ARBA" id="ARBA00022679"/>
    </source>
</evidence>
<dbReference type="Pfam" id="PF03982">
    <property type="entry name" value="DAGAT"/>
    <property type="match status" value="1"/>
</dbReference>
<keyword evidence="10" id="KW-0012">Acyltransferase</keyword>
<evidence type="ECO:0000313" key="13">
    <source>
        <dbReference type="EMBL" id="KAL3792785.1"/>
    </source>
</evidence>
<keyword evidence="4 11" id="KW-0808">Transferase</keyword>
<evidence type="ECO:0000256" key="3">
    <source>
        <dbReference type="ARBA" id="ARBA00022516"/>
    </source>
</evidence>
<keyword evidence="3" id="KW-0444">Lipid biosynthesis</keyword>
<feature type="region of interest" description="Disordered" evidence="12">
    <location>
        <begin position="69"/>
        <end position="88"/>
    </location>
</feature>
<evidence type="ECO:0000256" key="1">
    <source>
        <dbReference type="ARBA" id="ARBA00004477"/>
    </source>
</evidence>
<evidence type="ECO:0000256" key="8">
    <source>
        <dbReference type="ARBA" id="ARBA00023098"/>
    </source>
</evidence>